<proteinExistence type="predicted"/>
<dbReference type="AlphaFoldDB" id="A0A1N6N212"/>
<protein>
    <submittedName>
        <fullName evidence="1">Uncharacterized protein</fullName>
    </submittedName>
</protein>
<dbReference type="EMBL" id="FTLG01000239">
    <property type="protein sequence ID" value="SIP75116.1"/>
    <property type="molecule type" value="Genomic_DNA"/>
</dbReference>
<organism evidence="1 2">
    <name type="scientific">Xenorhabdus innexi</name>
    <dbReference type="NCBI Taxonomy" id="290109"/>
    <lineage>
        <taxon>Bacteria</taxon>
        <taxon>Pseudomonadati</taxon>
        <taxon>Pseudomonadota</taxon>
        <taxon>Gammaproteobacteria</taxon>
        <taxon>Enterobacterales</taxon>
        <taxon>Morganellaceae</taxon>
        <taxon>Xenorhabdus</taxon>
    </lineage>
</organism>
<dbReference type="Proteomes" id="UP000196435">
    <property type="component" value="Unassembled WGS sequence"/>
</dbReference>
<reference evidence="2" key="1">
    <citation type="submission" date="2016-12" db="EMBL/GenBank/DDBJ databases">
        <authorList>
            <person name="Gaudriault S."/>
        </authorList>
    </citation>
    <scope>NUCLEOTIDE SEQUENCE [LARGE SCALE GENOMIC DNA]</scope>
    <source>
        <strain evidence="2">HGB1681 (deposited as PTA-6826 in the American Type Culture Collection)</strain>
    </source>
</reference>
<gene>
    <name evidence="1" type="ORF">XIS1_920003</name>
</gene>
<evidence type="ECO:0000313" key="2">
    <source>
        <dbReference type="Proteomes" id="UP000196435"/>
    </source>
</evidence>
<name>A0A1N6N212_9GAMM</name>
<evidence type="ECO:0000313" key="1">
    <source>
        <dbReference type="EMBL" id="SIP75116.1"/>
    </source>
</evidence>
<sequence length="48" mass="5009">MFFSQKVVDGLAGILFNASPLARIAQSVEQGIENPRVGGSIPPPGTKI</sequence>
<accession>A0A1N6N212</accession>
<dbReference type="AntiFam" id="ANF00010">
    <property type="entry name" value="tRNA translation"/>
</dbReference>